<accession>A0A841QZ95</accession>
<name>A0A841QZ95_9FIRM</name>
<keyword evidence="2" id="KW-1185">Reference proteome</keyword>
<gene>
    <name evidence="1" type="ORF">HNR45_000027</name>
</gene>
<protein>
    <submittedName>
        <fullName evidence="1">Uncharacterized protein</fullName>
    </submittedName>
</protein>
<dbReference type="AlphaFoldDB" id="A0A841QZ95"/>
<reference evidence="1 2" key="1">
    <citation type="submission" date="2020-08" db="EMBL/GenBank/DDBJ databases">
        <title>Genomic Encyclopedia of Type Strains, Phase IV (KMG-IV): sequencing the most valuable type-strain genomes for metagenomic binning, comparative biology and taxonomic classification.</title>
        <authorList>
            <person name="Goeker M."/>
        </authorList>
    </citation>
    <scope>NUCLEOTIDE SEQUENCE [LARGE SCALE GENOMIC DNA]</scope>
    <source>
        <strain evidence="1 2">DSM 21255</strain>
    </source>
</reference>
<dbReference type="Proteomes" id="UP000591941">
    <property type="component" value="Unassembled WGS sequence"/>
</dbReference>
<proteinExistence type="predicted"/>
<comment type="caution">
    <text evidence="1">The sequence shown here is derived from an EMBL/GenBank/DDBJ whole genome shotgun (WGS) entry which is preliminary data.</text>
</comment>
<organism evidence="1 2">
    <name type="scientific">Negativicoccus succinicivorans</name>
    <dbReference type="NCBI Taxonomy" id="620903"/>
    <lineage>
        <taxon>Bacteria</taxon>
        <taxon>Bacillati</taxon>
        <taxon>Bacillota</taxon>
        <taxon>Negativicutes</taxon>
        <taxon>Veillonellales</taxon>
        <taxon>Veillonellaceae</taxon>
        <taxon>Negativicoccus</taxon>
    </lineage>
</organism>
<evidence type="ECO:0000313" key="2">
    <source>
        <dbReference type="Proteomes" id="UP000591941"/>
    </source>
</evidence>
<sequence>MSYYFYLGETLLPVAPTAIDTTINGKNTTINLIDEGEATIIKAPGLTDISFKFMLPNREYPFANYDTSLRRGLIDYAVGEVAKRFGAGRLFGNSFSYKPAATFLDAIKDAKENVNPMRFIVTRMNFDGAMLWNTNMLTTIEDYTISENANNATDIEVAIKLREYVPFGTQEVEVVKDKDGKETLKVKERRYTPDEKYPAAVKITNQLSVLETVKGVGNGTLDWRAAAKRSGLENPLAKNLRGKVVKLG</sequence>
<evidence type="ECO:0000313" key="1">
    <source>
        <dbReference type="EMBL" id="MBB6477005.1"/>
    </source>
</evidence>
<dbReference type="GeneID" id="93485315"/>
<dbReference type="EMBL" id="JACHHI010000001">
    <property type="protein sequence ID" value="MBB6477005.1"/>
    <property type="molecule type" value="Genomic_DNA"/>
</dbReference>
<dbReference type="RefSeq" id="WP_159822158.1">
    <property type="nucleotide sequence ID" value="NZ_CABWNB010000001.1"/>
</dbReference>
<dbReference type="OrthoDB" id="9800780at2"/>